<dbReference type="EMBL" id="JACHFY010000010">
    <property type="protein sequence ID" value="MBB5254035.1"/>
    <property type="molecule type" value="Genomic_DNA"/>
</dbReference>
<evidence type="ECO:0000313" key="2">
    <source>
        <dbReference type="Proteomes" id="UP000582213"/>
    </source>
</evidence>
<name>A0A7J9RTD3_SULOH</name>
<proteinExistence type="predicted"/>
<dbReference type="GeneID" id="42800608"/>
<organism evidence="1 2">
    <name type="scientific">Sulfurisphaera ohwakuensis</name>
    <dbReference type="NCBI Taxonomy" id="69656"/>
    <lineage>
        <taxon>Archaea</taxon>
        <taxon>Thermoproteota</taxon>
        <taxon>Thermoprotei</taxon>
        <taxon>Sulfolobales</taxon>
        <taxon>Sulfolobaceae</taxon>
        <taxon>Sulfurisphaera</taxon>
    </lineage>
</organism>
<sequence>MIVAPPSVPLSPQSSWGRASLTSLKDISIKGYINIRGLSISTLKSEAFRPLNPHFVIKGHIRIFIMASSYNHSFTYPRNKRGLF</sequence>
<gene>
    <name evidence="1" type="ORF">HNQ62_001808</name>
</gene>
<accession>A0A7J9RTD3</accession>
<dbReference type="OrthoDB" id="45070at2157"/>
<dbReference type="RefSeq" id="WP_156014197.1">
    <property type="nucleotide sequence ID" value="NZ_CP045484.1"/>
</dbReference>
<evidence type="ECO:0000313" key="1">
    <source>
        <dbReference type="EMBL" id="MBB5254035.1"/>
    </source>
</evidence>
<reference evidence="1 2" key="1">
    <citation type="submission" date="2020-08" db="EMBL/GenBank/DDBJ databases">
        <title>Genomic Encyclopedia of Type Strains, Phase IV (KMG-IV): sequencing the most valuable type-strain genomes for metagenomic binning, comparative biology and taxonomic classification.</title>
        <authorList>
            <person name="Goeker M."/>
        </authorList>
    </citation>
    <scope>NUCLEOTIDE SEQUENCE [LARGE SCALE GENOMIC DNA]</scope>
    <source>
        <strain evidence="1 2">DSM 12421</strain>
    </source>
</reference>
<protein>
    <submittedName>
        <fullName evidence="1">Uncharacterized protein</fullName>
    </submittedName>
</protein>
<dbReference type="AlphaFoldDB" id="A0A7J9RTD3"/>
<comment type="caution">
    <text evidence="1">The sequence shown here is derived from an EMBL/GenBank/DDBJ whole genome shotgun (WGS) entry which is preliminary data.</text>
</comment>
<dbReference type="Proteomes" id="UP000582213">
    <property type="component" value="Unassembled WGS sequence"/>
</dbReference>